<name>A0AAE4APW0_9BACT</name>
<dbReference type="RefSeq" id="WP_307261948.1">
    <property type="nucleotide sequence ID" value="NZ_JAUSVL010000001.1"/>
</dbReference>
<organism evidence="1 2">
    <name type="scientific">Oligosphaera ethanolica</name>
    <dbReference type="NCBI Taxonomy" id="760260"/>
    <lineage>
        <taxon>Bacteria</taxon>
        <taxon>Pseudomonadati</taxon>
        <taxon>Lentisphaerota</taxon>
        <taxon>Oligosphaeria</taxon>
        <taxon>Oligosphaerales</taxon>
        <taxon>Oligosphaeraceae</taxon>
        <taxon>Oligosphaera</taxon>
    </lineage>
</organism>
<dbReference type="EMBL" id="JAUSVL010000001">
    <property type="protein sequence ID" value="MDQ0290428.1"/>
    <property type="molecule type" value="Genomic_DNA"/>
</dbReference>
<dbReference type="InterPro" id="IPR023214">
    <property type="entry name" value="HAD_sf"/>
</dbReference>
<keyword evidence="2" id="KW-1185">Reference proteome</keyword>
<dbReference type="Pfam" id="PF00702">
    <property type="entry name" value="Hydrolase"/>
    <property type="match status" value="1"/>
</dbReference>
<dbReference type="Gene3D" id="3.40.50.1000">
    <property type="entry name" value="HAD superfamily/HAD-like"/>
    <property type="match status" value="1"/>
</dbReference>
<gene>
    <name evidence="1" type="ORF">J3R75_002535</name>
</gene>
<comment type="caution">
    <text evidence="1">The sequence shown here is derived from an EMBL/GenBank/DDBJ whole genome shotgun (WGS) entry which is preliminary data.</text>
</comment>
<dbReference type="Gene3D" id="1.10.150.240">
    <property type="entry name" value="Putative phosphatase, domain 2"/>
    <property type="match status" value="1"/>
</dbReference>
<dbReference type="PANTHER" id="PTHR43611">
    <property type="entry name" value="ALPHA-D-GLUCOSE 1-PHOSPHATE PHOSPHATASE"/>
    <property type="match status" value="1"/>
</dbReference>
<sequence>MSTRKVVALDIGGVCLQVHFKRTLDFFGVTAGELGDLPDAFRPAFHEWECGRLAEEDFVAMICQVSGRQFSVDDVRHGWNLMIGEDIPGAADWVRDLQAAGYHTVFFSNTSRWHMAEVRRKLSFADIVPDGLYSFDAGYEKPHPAIYQAFAQRFGRPVAYFDDRTDNVAGGVRAGWPSFQFTSVQQARSAFTIKRMNASTDFAD</sequence>
<dbReference type="InterPro" id="IPR036412">
    <property type="entry name" value="HAD-like_sf"/>
</dbReference>
<accession>A0AAE4APW0</accession>
<dbReference type="SUPFAM" id="SSF56784">
    <property type="entry name" value="HAD-like"/>
    <property type="match status" value="1"/>
</dbReference>
<protein>
    <submittedName>
        <fullName evidence="1">FMN phosphatase YigB (HAD superfamily)</fullName>
    </submittedName>
</protein>
<dbReference type="AlphaFoldDB" id="A0AAE4APW0"/>
<dbReference type="Proteomes" id="UP001238163">
    <property type="component" value="Unassembled WGS sequence"/>
</dbReference>
<reference evidence="1" key="1">
    <citation type="submission" date="2023-07" db="EMBL/GenBank/DDBJ databases">
        <title>Genomic Encyclopedia of Type Strains, Phase IV (KMG-IV): sequencing the most valuable type-strain genomes for metagenomic binning, comparative biology and taxonomic classification.</title>
        <authorList>
            <person name="Goeker M."/>
        </authorList>
    </citation>
    <scope>NUCLEOTIDE SEQUENCE</scope>
    <source>
        <strain evidence="1">DSM 24202</strain>
    </source>
</reference>
<dbReference type="PANTHER" id="PTHR43611:SF3">
    <property type="entry name" value="FLAVIN MONONUCLEOTIDE HYDROLASE 1, CHLOROPLATIC"/>
    <property type="match status" value="1"/>
</dbReference>
<evidence type="ECO:0000313" key="1">
    <source>
        <dbReference type="EMBL" id="MDQ0290428.1"/>
    </source>
</evidence>
<proteinExistence type="predicted"/>
<dbReference type="InterPro" id="IPR023198">
    <property type="entry name" value="PGP-like_dom2"/>
</dbReference>
<evidence type="ECO:0000313" key="2">
    <source>
        <dbReference type="Proteomes" id="UP001238163"/>
    </source>
</evidence>